<dbReference type="Gene3D" id="3.30.1370.120">
    <property type="match status" value="2"/>
</dbReference>
<evidence type="ECO:0000313" key="13">
    <source>
        <dbReference type="Proteomes" id="UP000614424"/>
    </source>
</evidence>
<dbReference type="InterPro" id="IPR050810">
    <property type="entry name" value="Bact_Secretion_Sys_Channel"/>
</dbReference>
<dbReference type="Proteomes" id="UP000614424">
    <property type="component" value="Unassembled WGS sequence"/>
</dbReference>
<organism evidence="12 13">
    <name type="scientific">Candidatus Desulfobia pelagia</name>
    <dbReference type="NCBI Taxonomy" id="2841692"/>
    <lineage>
        <taxon>Bacteria</taxon>
        <taxon>Pseudomonadati</taxon>
        <taxon>Thermodesulfobacteriota</taxon>
        <taxon>Desulfobulbia</taxon>
        <taxon>Desulfobulbales</taxon>
        <taxon>Desulfobulbaceae</taxon>
        <taxon>Candidatus Desulfobia</taxon>
    </lineage>
</organism>
<evidence type="ECO:0000256" key="6">
    <source>
        <dbReference type="ARBA" id="ARBA00022927"/>
    </source>
</evidence>
<gene>
    <name evidence="12" type="primary">gspD</name>
    <name evidence="12" type="ORF">H8E41_04260</name>
</gene>
<reference evidence="12 13" key="1">
    <citation type="submission" date="2020-08" db="EMBL/GenBank/DDBJ databases">
        <title>Bridging the membrane lipid divide: bacteria of the FCB group superphylum have the potential to synthesize archaeal ether lipids.</title>
        <authorList>
            <person name="Villanueva L."/>
            <person name="Von Meijenfeldt F.A.B."/>
            <person name="Westbye A.B."/>
            <person name="Yadav S."/>
            <person name="Hopmans E.C."/>
            <person name="Dutilh B.E."/>
            <person name="Sinninghe Damste J.S."/>
        </authorList>
    </citation>
    <scope>NUCLEOTIDE SEQUENCE [LARGE SCALE GENOMIC DNA]</scope>
    <source>
        <strain evidence="12">NIOZ-UU47</strain>
    </source>
</reference>
<dbReference type="NCBIfam" id="TIGR02517">
    <property type="entry name" value="type_II_gspD"/>
    <property type="match status" value="1"/>
</dbReference>
<dbReference type="InterPro" id="IPR013356">
    <property type="entry name" value="T2SS_GspD"/>
</dbReference>
<dbReference type="GO" id="GO:0015628">
    <property type="term" value="P:protein secretion by the type II secretion system"/>
    <property type="evidence" value="ECO:0007669"/>
    <property type="project" value="InterPro"/>
</dbReference>
<comment type="caution">
    <text evidence="12">The sequence shown here is derived from an EMBL/GenBank/DDBJ whole genome shotgun (WGS) entry which is preliminary data.</text>
</comment>
<feature type="domain" description="Type II/III secretion system secretin-like" evidence="10">
    <location>
        <begin position="547"/>
        <end position="717"/>
    </location>
</feature>
<evidence type="ECO:0000259" key="10">
    <source>
        <dbReference type="Pfam" id="PF00263"/>
    </source>
</evidence>
<proteinExistence type="inferred from homology"/>
<dbReference type="AlphaFoldDB" id="A0A8J6NCX0"/>
<keyword evidence="7" id="KW-0472">Membrane</keyword>
<feature type="domain" description="GspD-like N0" evidence="11">
    <location>
        <begin position="128"/>
        <end position="188"/>
    </location>
</feature>
<comment type="subcellular location">
    <subcellularLocation>
        <location evidence="1">Cell outer membrane</location>
    </subcellularLocation>
</comment>
<dbReference type="Pfam" id="PF21305">
    <property type="entry name" value="type_II_gspD_N0"/>
    <property type="match status" value="1"/>
</dbReference>
<evidence type="ECO:0000259" key="11">
    <source>
        <dbReference type="Pfam" id="PF21305"/>
    </source>
</evidence>
<dbReference type="PRINTS" id="PR00811">
    <property type="entry name" value="BCTERIALGSPD"/>
</dbReference>
<protein>
    <submittedName>
        <fullName evidence="12">Type II secretion system secretin GspD</fullName>
    </submittedName>
</protein>
<accession>A0A8J6NCX0</accession>
<evidence type="ECO:0000256" key="4">
    <source>
        <dbReference type="ARBA" id="ARBA00022452"/>
    </source>
</evidence>
<dbReference type="EMBL" id="JACNJZ010000069">
    <property type="protein sequence ID" value="MBC8317095.1"/>
    <property type="molecule type" value="Genomic_DNA"/>
</dbReference>
<keyword evidence="3" id="KW-0813">Transport</keyword>
<dbReference type="PANTHER" id="PTHR30332:SF25">
    <property type="entry name" value="SECRETIN XPSD"/>
    <property type="match status" value="1"/>
</dbReference>
<evidence type="ECO:0000256" key="5">
    <source>
        <dbReference type="ARBA" id="ARBA00022692"/>
    </source>
</evidence>
<sequence>MSDKKLKSLPPAYDSFFLGKKLLAGVGFFFVACLFLLSTGCVRHAEMGPIAVNPGEIAAGIVKEEGKSAVLEAEVTLARDAERPKSYAIEATGEGKNKALSQLPAKITRKEPGSAAREGEEAEDGIKLNFDNADIYEVIQVIAETLELNYIIDPQVKGVVNIQSGQKVPLSQLFSVFQKILHINGLDIRSEGFYDYIYVAKKSSAEAIHSPDQIGQLKDSSARVIQIVPVVHLAAMEALKLIEPYLSDQGTIYDLSPQNMLIVNDYESKVIDALMVLAKLDVAPFASLNVRLVRVDNAPLYDLRDEVLEVLNALRVNTKNFDGVSVMAIERVNSLLLVSNDKSLINIAWRWIEDLDTVPTLDRDNIYIYNVRNSIASELAELISSLIAEEDPQSRTTQKKTTTDKDDPKKAQPAPKKKTSDGTKKSLSALRFAGEPVLLADDDRNIVLIRALPPDYSRVVKLLERLDNMPRQVLIEVIVAEVSLNDGLEFGVEWALHNNDLKINHDKGSEYTQNFSFGSPEVVTGATGFAYSVATKIGDAPRLLLKALATQTDVSILFSPQVLVLNNETATLNVGDQVPIVTSETQNDTLSGTVSNSVDRTVQYKDTGVILTVTPQINYNGIILLDIQQTVSNALPISPDQGVDSNIIQSRDMKTKLAVKDGQSIMVGGLIQRNETKGETGVPLLKDIPLFGHLFKTETSTMDKKELLIMVTPYVIETEDVLDQYIKEFGHTMTELRDNLHSSKN</sequence>
<feature type="compositionally biased region" description="Basic and acidic residues" evidence="9">
    <location>
        <begin position="401"/>
        <end position="410"/>
    </location>
</feature>
<dbReference type="Pfam" id="PF00263">
    <property type="entry name" value="Secretin"/>
    <property type="match status" value="1"/>
</dbReference>
<dbReference type="GO" id="GO:0009279">
    <property type="term" value="C:cell outer membrane"/>
    <property type="evidence" value="ECO:0007669"/>
    <property type="project" value="UniProtKB-SubCell"/>
</dbReference>
<feature type="region of interest" description="Disordered" evidence="9">
    <location>
        <begin position="390"/>
        <end position="425"/>
    </location>
</feature>
<keyword evidence="6" id="KW-0653">Protein transport</keyword>
<evidence type="ECO:0000256" key="9">
    <source>
        <dbReference type="SAM" id="MobiDB-lite"/>
    </source>
</evidence>
<keyword evidence="4" id="KW-1134">Transmembrane beta strand</keyword>
<keyword evidence="5" id="KW-0812">Transmembrane</keyword>
<dbReference type="InterPro" id="IPR004846">
    <property type="entry name" value="T2SS/T3SS_dom"/>
</dbReference>
<dbReference type="InterPro" id="IPR049371">
    <property type="entry name" value="GspD-like_N0"/>
</dbReference>
<dbReference type="PROSITE" id="PS51257">
    <property type="entry name" value="PROKAR_LIPOPROTEIN"/>
    <property type="match status" value="1"/>
</dbReference>
<evidence type="ECO:0000256" key="8">
    <source>
        <dbReference type="ARBA" id="ARBA00023237"/>
    </source>
</evidence>
<evidence type="ECO:0000256" key="1">
    <source>
        <dbReference type="ARBA" id="ARBA00004442"/>
    </source>
</evidence>
<evidence type="ECO:0000256" key="7">
    <source>
        <dbReference type="ARBA" id="ARBA00023136"/>
    </source>
</evidence>
<comment type="similarity">
    <text evidence="2">Belongs to the bacterial secretin family. GSP D subfamily.</text>
</comment>
<dbReference type="InterPro" id="IPR038591">
    <property type="entry name" value="NolW-like_sf"/>
</dbReference>
<evidence type="ECO:0000313" key="12">
    <source>
        <dbReference type="EMBL" id="MBC8317095.1"/>
    </source>
</evidence>
<evidence type="ECO:0000256" key="2">
    <source>
        <dbReference type="ARBA" id="ARBA00006980"/>
    </source>
</evidence>
<name>A0A8J6NCX0_9BACT</name>
<dbReference type="InterPro" id="IPR001775">
    <property type="entry name" value="GspD/PilQ"/>
</dbReference>
<keyword evidence="8" id="KW-0998">Cell outer membrane</keyword>
<evidence type="ECO:0000256" key="3">
    <source>
        <dbReference type="ARBA" id="ARBA00022448"/>
    </source>
</evidence>
<dbReference type="GO" id="GO:0015627">
    <property type="term" value="C:type II protein secretion system complex"/>
    <property type="evidence" value="ECO:0007669"/>
    <property type="project" value="InterPro"/>
</dbReference>
<dbReference type="PANTHER" id="PTHR30332">
    <property type="entry name" value="PROBABLE GENERAL SECRETION PATHWAY PROTEIN D"/>
    <property type="match status" value="1"/>
</dbReference>